<keyword evidence="2" id="KW-1185">Reference proteome</keyword>
<proteinExistence type="predicted"/>
<evidence type="ECO:0000313" key="1">
    <source>
        <dbReference type="EMBL" id="EZA49314.1"/>
    </source>
</evidence>
<protein>
    <submittedName>
        <fullName evidence="1">Uncharacterized protein</fullName>
    </submittedName>
</protein>
<evidence type="ECO:0000313" key="2">
    <source>
        <dbReference type="Proteomes" id="UP000053097"/>
    </source>
</evidence>
<sequence length="50" mass="5667">MFNTTFSIALFSIQTNHVSHFESSESSANSANYSCRRLGGSCINYYFVYN</sequence>
<reference evidence="1 2" key="1">
    <citation type="journal article" date="2014" name="Curr. Biol.">
        <title>The genome of the clonal raider ant Cerapachys biroi.</title>
        <authorList>
            <person name="Oxley P.R."/>
            <person name="Ji L."/>
            <person name="Fetter-Pruneda I."/>
            <person name="McKenzie S.K."/>
            <person name="Li C."/>
            <person name="Hu H."/>
            <person name="Zhang G."/>
            <person name="Kronauer D.J."/>
        </authorList>
    </citation>
    <scope>NUCLEOTIDE SEQUENCE [LARGE SCALE GENOMIC DNA]</scope>
</reference>
<dbReference type="Proteomes" id="UP000053097">
    <property type="component" value="Unassembled WGS sequence"/>
</dbReference>
<gene>
    <name evidence="1" type="ORF">X777_12344</name>
</gene>
<dbReference type="AlphaFoldDB" id="A0A026W2Q5"/>
<organism evidence="1 2">
    <name type="scientific">Ooceraea biroi</name>
    <name type="common">Clonal raider ant</name>
    <name type="synonym">Cerapachys biroi</name>
    <dbReference type="NCBI Taxonomy" id="2015173"/>
    <lineage>
        <taxon>Eukaryota</taxon>
        <taxon>Metazoa</taxon>
        <taxon>Ecdysozoa</taxon>
        <taxon>Arthropoda</taxon>
        <taxon>Hexapoda</taxon>
        <taxon>Insecta</taxon>
        <taxon>Pterygota</taxon>
        <taxon>Neoptera</taxon>
        <taxon>Endopterygota</taxon>
        <taxon>Hymenoptera</taxon>
        <taxon>Apocrita</taxon>
        <taxon>Aculeata</taxon>
        <taxon>Formicoidea</taxon>
        <taxon>Formicidae</taxon>
        <taxon>Dorylinae</taxon>
        <taxon>Ooceraea</taxon>
    </lineage>
</organism>
<accession>A0A026W2Q5</accession>
<dbReference type="EMBL" id="KK107522">
    <property type="protein sequence ID" value="EZA49314.1"/>
    <property type="molecule type" value="Genomic_DNA"/>
</dbReference>
<name>A0A026W2Q5_OOCBI</name>